<dbReference type="Proteomes" id="UP001153332">
    <property type="component" value="Unassembled WGS sequence"/>
</dbReference>
<keyword evidence="2" id="KW-1185">Reference proteome</keyword>
<name>A0ACC2JK61_9PEZI</name>
<sequence>MIVVEPVSLAPLGEQRLDRSVSTGPALELAGAPCYATDYLVFRAHPGGLVDSHLIINQASVIAAVGPGWFIFVFAGDVNRLATSLSSLNQLSAYFPSPGLKKVSDFVAAHELWM</sequence>
<gene>
    <name evidence="1" type="ORF">O1611_g5797</name>
</gene>
<dbReference type="EMBL" id="JAPUUL010001282">
    <property type="protein sequence ID" value="KAJ8127841.1"/>
    <property type="molecule type" value="Genomic_DNA"/>
</dbReference>
<evidence type="ECO:0000313" key="2">
    <source>
        <dbReference type="Proteomes" id="UP001153332"/>
    </source>
</evidence>
<accession>A0ACC2JK61</accession>
<evidence type="ECO:0000313" key="1">
    <source>
        <dbReference type="EMBL" id="KAJ8127841.1"/>
    </source>
</evidence>
<protein>
    <submittedName>
        <fullName evidence="1">Uncharacterized protein</fullName>
    </submittedName>
</protein>
<organism evidence="1 2">
    <name type="scientific">Lasiodiplodia mahajangana</name>
    <dbReference type="NCBI Taxonomy" id="1108764"/>
    <lineage>
        <taxon>Eukaryota</taxon>
        <taxon>Fungi</taxon>
        <taxon>Dikarya</taxon>
        <taxon>Ascomycota</taxon>
        <taxon>Pezizomycotina</taxon>
        <taxon>Dothideomycetes</taxon>
        <taxon>Dothideomycetes incertae sedis</taxon>
        <taxon>Botryosphaeriales</taxon>
        <taxon>Botryosphaeriaceae</taxon>
        <taxon>Lasiodiplodia</taxon>
    </lineage>
</organism>
<proteinExistence type="predicted"/>
<comment type="caution">
    <text evidence="1">The sequence shown here is derived from an EMBL/GenBank/DDBJ whole genome shotgun (WGS) entry which is preliminary data.</text>
</comment>
<reference evidence="1" key="1">
    <citation type="submission" date="2022-12" db="EMBL/GenBank/DDBJ databases">
        <title>Genome Sequence of Lasiodiplodia mahajangana.</title>
        <authorList>
            <person name="Buettner E."/>
        </authorList>
    </citation>
    <scope>NUCLEOTIDE SEQUENCE</scope>
    <source>
        <strain evidence="1">VT137</strain>
    </source>
</reference>